<accession>A0ACC0UX16</accession>
<dbReference type="EMBL" id="CM047945">
    <property type="protein sequence ID" value="KAI9898075.1"/>
    <property type="molecule type" value="Genomic_DNA"/>
</dbReference>
<organism evidence="1 2">
    <name type="scientific">Trichothecium roseum</name>
    <dbReference type="NCBI Taxonomy" id="47278"/>
    <lineage>
        <taxon>Eukaryota</taxon>
        <taxon>Fungi</taxon>
        <taxon>Dikarya</taxon>
        <taxon>Ascomycota</taxon>
        <taxon>Pezizomycotina</taxon>
        <taxon>Sordariomycetes</taxon>
        <taxon>Hypocreomycetidae</taxon>
        <taxon>Hypocreales</taxon>
        <taxon>Hypocreales incertae sedis</taxon>
        <taxon>Trichothecium</taxon>
    </lineage>
</organism>
<comment type="caution">
    <text evidence="1">The sequence shown here is derived from an EMBL/GenBank/DDBJ whole genome shotgun (WGS) entry which is preliminary data.</text>
</comment>
<gene>
    <name evidence="1" type="ORF">N3K66_006435</name>
</gene>
<protein>
    <submittedName>
        <fullName evidence="1">Uncharacterized protein</fullName>
    </submittedName>
</protein>
<keyword evidence="2" id="KW-1185">Reference proteome</keyword>
<proteinExistence type="predicted"/>
<reference evidence="1" key="1">
    <citation type="submission" date="2022-10" db="EMBL/GenBank/DDBJ databases">
        <title>Complete Genome of Trichothecium roseum strain YXFP-22015, a Plant Pathogen Isolated from Citrus.</title>
        <authorList>
            <person name="Wang Y."/>
            <person name="Zhu L."/>
        </authorList>
    </citation>
    <scope>NUCLEOTIDE SEQUENCE</scope>
    <source>
        <strain evidence="1">YXFP-22015</strain>
    </source>
</reference>
<sequence>MSSGRTFKLNSGHEIPAVGLGTWQSKPNEVAQAVEHALKHGYRHIDAAACYDNEAEVGAGIKASGVPRSDIFLTSKLWNTHHKAEDVEEAVDTSLKDLGTDYLDLFLIHWPVAFRKLEDPRARFPIDPADGGIHVIDVPVKETWQAMEALVKKGKIRSIGVSNFTKEKVEDILTYAEIVPAVNQIEAHPYLQQPALLEWSKQKNILVTAYSPSGNNIYGLPKALDDPEVVAVAEEVGKSPAQVLIQWAVQRGTVVLPKSVTPSRIEENFVDFELPQSAAERIDKLDQGKRYNTPLRLGVNIFGEHSPEFLKKSRQDWIDSQKK</sequence>
<evidence type="ECO:0000313" key="2">
    <source>
        <dbReference type="Proteomes" id="UP001163324"/>
    </source>
</evidence>
<name>A0ACC0UX16_9HYPO</name>
<dbReference type="Proteomes" id="UP001163324">
    <property type="component" value="Chromosome 6"/>
</dbReference>
<evidence type="ECO:0000313" key="1">
    <source>
        <dbReference type="EMBL" id="KAI9898075.1"/>
    </source>
</evidence>